<feature type="compositionally biased region" description="Polar residues" evidence="4">
    <location>
        <begin position="1"/>
        <end position="23"/>
    </location>
</feature>
<protein>
    <recommendedName>
        <fullName evidence="1">D-inositol 3-phosphate glycosyltransferase</fullName>
    </recommendedName>
</protein>
<evidence type="ECO:0000256" key="3">
    <source>
        <dbReference type="ARBA" id="ARBA00022679"/>
    </source>
</evidence>
<dbReference type="SUPFAM" id="SSF53756">
    <property type="entry name" value="UDP-Glycosyltransferase/glycogen phosphorylase"/>
    <property type="match status" value="1"/>
</dbReference>
<dbReference type="PANTHER" id="PTHR12526">
    <property type="entry name" value="GLYCOSYLTRANSFERASE"/>
    <property type="match status" value="1"/>
</dbReference>
<dbReference type="CDD" id="cd03801">
    <property type="entry name" value="GT4_PimA-like"/>
    <property type="match status" value="1"/>
</dbReference>
<evidence type="ECO:0000256" key="4">
    <source>
        <dbReference type="SAM" id="MobiDB-lite"/>
    </source>
</evidence>
<dbReference type="GO" id="GO:0016757">
    <property type="term" value="F:glycosyltransferase activity"/>
    <property type="evidence" value="ECO:0007669"/>
    <property type="project" value="UniProtKB-KW"/>
</dbReference>
<feature type="domain" description="Glycosyl transferase family 1" evidence="5">
    <location>
        <begin position="256"/>
        <end position="414"/>
    </location>
</feature>
<accession>A0A6N9UNI9</accession>
<evidence type="ECO:0000313" key="7">
    <source>
        <dbReference type="Proteomes" id="UP000469545"/>
    </source>
</evidence>
<dbReference type="Gene3D" id="3.40.50.2000">
    <property type="entry name" value="Glycogen Phosphorylase B"/>
    <property type="match status" value="2"/>
</dbReference>
<evidence type="ECO:0000313" key="6">
    <source>
        <dbReference type="EMBL" id="NEB19265.1"/>
    </source>
</evidence>
<gene>
    <name evidence="6" type="ORF">G3I46_22640</name>
</gene>
<dbReference type="Pfam" id="PF00534">
    <property type="entry name" value="Glycos_transf_1"/>
    <property type="match status" value="1"/>
</dbReference>
<comment type="caution">
    <text evidence="6">The sequence shown here is derived from an EMBL/GenBank/DDBJ whole genome shotgun (WGS) entry which is preliminary data.</text>
</comment>
<keyword evidence="3 6" id="KW-0808">Transferase</keyword>
<feature type="region of interest" description="Disordered" evidence="4">
    <location>
        <begin position="1"/>
        <end position="45"/>
    </location>
</feature>
<dbReference type="InterPro" id="IPR001296">
    <property type="entry name" value="Glyco_trans_1"/>
</dbReference>
<dbReference type="PANTHER" id="PTHR12526:SF510">
    <property type="entry name" value="D-INOSITOL 3-PHOSPHATE GLYCOSYLTRANSFERASE"/>
    <property type="match status" value="1"/>
</dbReference>
<dbReference type="Proteomes" id="UP000469545">
    <property type="component" value="Unassembled WGS sequence"/>
</dbReference>
<keyword evidence="7" id="KW-1185">Reference proteome</keyword>
<evidence type="ECO:0000256" key="2">
    <source>
        <dbReference type="ARBA" id="ARBA00022676"/>
    </source>
</evidence>
<dbReference type="AlphaFoldDB" id="A0A6N9UNI9"/>
<keyword evidence="2" id="KW-0328">Glycosyltransferase</keyword>
<evidence type="ECO:0000256" key="1">
    <source>
        <dbReference type="ARBA" id="ARBA00021292"/>
    </source>
</evidence>
<sequence>MTGTSVEPTAGTSVEPTAGTSVEPTAGRHVGSTAGRPVESAIGPGAGRTRLAYVPAQTYATPQSGPVPVPGPRNGGIVPMSLRSVHFVMPGGVDDPAAPSGGNAYDRRVRLDLPGFGWRVRGLPVPGDWPRPDDTARTELARVLRRLPDGAVVLLDGLVACGVPEIVVPEAERLRMVVLVHLPLGDETGLDPAVAAELDARERTVLRAVPAVVATSDWAVRRLVSHHGLDPARVHVAAPGADIAPLAPGTDGVSRLVCVAAVTPRKGQHRLVEALAAVADLPWSCVCVGGLGQDPGYVERLRALIARHGLEERLVLAGPRAGAELDATYATADLMVLTSYAETYGMAVTEALARGIPVLATDVGGLPEAVGRAPDGGVPGILVPPEDPVALAAELRGWFGEADVRRRLKSAARGRRAALNGWASTAQSLAGVLHRLPGEPRRAA</sequence>
<reference evidence="6 7" key="1">
    <citation type="submission" date="2020-01" db="EMBL/GenBank/DDBJ databases">
        <title>Insect and environment-associated Actinomycetes.</title>
        <authorList>
            <person name="Currrie C."/>
            <person name="Chevrette M."/>
            <person name="Carlson C."/>
            <person name="Stubbendieck R."/>
            <person name="Wendt-Pienkowski E."/>
        </authorList>
    </citation>
    <scope>NUCLEOTIDE SEQUENCE [LARGE SCALE GENOMIC DNA]</scope>
    <source>
        <strain evidence="6 7">SID14172</strain>
    </source>
</reference>
<organism evidence="6 7">
    <name type="scientific">Streptomyces coelicoflavus</name>
    <dbReference type="NCBI Taxonomy" id="285562"/>
    <lineage>
        <taxon>Bacteria</taxon>
        <taxon>Bacillati</taxon>
        <taxon>Actinomycetota</taxon>
        <taxon>Actinomycetes</taxon>
        <taxon>Kitasatosporales</taxon>
        <taxon>Streptomycetaceae</taxon>
        <taxon>Streptomyces</taxon>
    </lineage>
</organism>
<name>A0A6N9UNI9_9ACTN</name>
<evidence type="ECO:0000259" key="5">
    <source>
        <dbReference type="Pfam" id="PF00534"/>
    </source>
</evidence>
<dbReference type="EMBL" id="JAAGMB010000501">
    <property type="protein sequence ID" value="NEB19265.1"/>
    <property type="molecule type" value="Genomic_DNA"/>
</dbReference>
<proteinExistence type="predicted"/>